<dbReference type="RefSeq" id="WP_051396131.1">
    <property type="nucleotide sequence ID" value="NZ_AZOD01000009.1"/>
</dbReference>
<keyword evidence="1" id="KW-0812">Transmembrane</keyword>
<evidence type="ECO:0000256" key="1">
    <source>
        <dbReference type="SAM" id="Phobius"/>
    </source>
</evidence>
<evidence type="ECO:0008006" key="4">
    <source>
        <dbReference type="Google" id="ProtNLM"/>
    </source>
</evidence>
<feature type="transmembrane region" description="Helical" evidence="1">
    <location>
        <begin position="332"/>
        <end position="357"/>
    </location>
</feature>
<sequence length="643" mass="69975">MITLDELLIKIGVDGAQAQKISGYVDLLQTGADKIGESASAINEKLDGLLNEVSGSLDGASKTADKASKDITKTGDSAEKAGGKFSKLKLAVVASVGALMLFGNKIASAFNNAIDNAKSLFQSKNALYQISEDEISQVDRYKQSLERTSLSIDSVKTKIAINLIPTLTAVSEKFNGWLMVNKDFITNGITKTVEWIGKGIQVVTNFIKFIDKVISSTIGWKNAFIALGVAWAVLNRAFLFSPVGMIITAFGVLLLLIDDLMVYMRGGKSLFGTYWDSLIKGGKAVIKFFQEGEAIWKPILVGLVTYFTLLGSKGLFSAIVKNIKSIGTAFKALRAIMMANPIIAILTAIAVVAYLIYDNWDWLCEQFKNIWGNISKWAEEAWNAVTGYVRDAIKDVLMWFGMSEEGAEDTVNAIAGFFSLITDFIFAPFKAAFDLVKDLFEIWGDDSKTVPEKIKESFVAVFDYLISPFKKAMKWIKETFGGFIDTIVGNAIKALNYIPGVNIEYTPINGADENDMPASPSLAMSTMNAIADSKGEGVSPIYDYDNSSNDNGSYDYSNNVTNNYQSKNDDFLAMYGSIASIANGINVPSPVTNQNTTVRNDVKVDSKIEIHATDSLDGAKRAGNYLADQIGKASDFNKSAVRG</sequence>
<evidence type="ECO:0000313" key="2">
    <source>
        <dbReference type="EMBL" id="WZW87034.1"/>
    </source>
</evidence>
<dbReference type="EMBL" id="CP150637">
    <property type="protein sequence ID" value="WZW87034.1"/>
    <property type="molecule type" value="Genomic_DNA"/>
</dbReference>
<evidence type="ECO:0000313" key="3">
    <source>
        <dbReference type="Proteomes" id="UP001449178"/>
    </source>
</evidence>
<feature type="transmembrane region" description="Helical" evidence="1">
    <location>
        <begin position="299"/>
        <end position="320"/>
    </location>
</feature>
<name>A0ABZ3BXY5_9GAMM</name>
<keyword evidence="1" id="KW-1133">Transmembrane helix</keyword>
<keyword evidence="1" id="KW-0472">Membrane</keyword>
<organism evidence="2 3">
    <name type="scientific">Ignatzschineria larvae DSM 13226</name>
    <dbReference type="NCBI Taxonomy" id="1111732"/>
    <lineage>
        <taxon>Bacteria</taxon>
        <taxon>Pseudomonadati</taxon>
        <taxon>Pseudomonadota</taxon>
        <taxon>Gammaproteobacteria</taxon>
        <taxon>Cardiobacteriales</taxon>
        <taxon>Ignatzschineriaceae</taxon>
        <taxon>Ignatzschineria</taxon>
    </lineage>
</organism>
<feature type="transmembrane region" description="Helical" evidence="1">
    <location>
        <begin position="237"/>
        <end position="257"/>
    </location>
</feature>
<accession>A0ABZ3BXY5</accession>
<protein>
    <recommendedName>
        <fullName evidence="4">Phage-related protein</fullName>
    </recommendedName>
</protein>
<keyword evidence="3" id="KW-1185">Reference proteome</keyword>
<reference evidence="2 3" key="1">
    <citation type="submission" date="2024-03" db="EMBL/GenBank/DDBJ databases">
        <title>Complete Genome Sequence and Annotation of Ignatzschineria larvae DSM 13226.</title>
        <authorList>
            <person name="Cantrell E."/>
            <person name="Burcham Z.M."/>
        </authorList>
    </citation>
    <scope>NUCLEOTIDE SEQUENCE [LARGE SCALE GENOMIC DNA]</scope>
    <source>
        <strain evidence="2 3">DSM 13226</strain>
    </source>
</reference>
<dbReference type="Proteomes" id="UP001449178">
    <property type="component" value="Chromosome"/>
</dbReference>
<gene>
    <name evidence="2" type="ORF">WMO13_06520</name>
</gene>
<proteinExistence type="predicted"/>